<dbReference type="Ensembl" id="ENSEBUT00000025080.1">
    <property type="protein sequence ID" value="ENSEBUP00000024504.1"/>
    <property type="gene ID" value="ENSEBUG00000015113.1"/>
</dbReference>
<dbReference type="GO" id="GO:0008270">
    <property type="term" value="F:zinc ion binding"/>
    <property type="evidence" value="ECO:0007669"/>
    <property type="project" value="UniProtKB-KW"/>
</dbReference>
<comment type="pathway">
    <text evidence="3">Protein modification; protein ubiquitination.</text>
</comment>
<evidence type="ECO:0000259" key="13">
    <source>
        <dbReference type="PROSITE" id="PS51292"/>
    </source>
</evidence>
<evidence type="ECO:0000313" key="15">
    <source>
        <dbReference type="Proteomes" id="UP000694388"/>
    </source>
</evidence>
<dbReference type="InterPro" id="IPR046356">
    <property type="entry name" value="MARCHF4/9/11"/>
</dbReference>
<evidence type="ECO:0000256" key="4">
    <source>
        <dbReference type="ARBA" id="ARBA00012483"/>
    </source>
</evidence>
<keyword evidence="11" id="KW-1133">Transmembrane helix</keyword>
<dbReference type="Pfam" id="PF12906">
    <property type="entry name" value="RINGv"/>
    <property type="match status" value="1"/>
</dbReference>
<dbReference type="SUPFAM" id="SSF57850">
    <property type="entry name" value="RING/U-box"/>
    <property type="match status" value="1"/>
</dbReference>
<keyword evidence="12" id="KW-0472">Membrane</keyword>
<dbReference type="GO" id="GO:0016567">
    <property type="term" value="P:protein ubiquitination"/>
    <property type="evidence" value="ECO:0007669"/>
    <property type="project" value="UniProtKB-UniPathway"/>
</dbReference>
<keyword evidence="10" id="KW-0862">Zinc</keyword>
<organism evidence="14 15">
    <name type="scientific">Eptatretus burgeri</name>
    <name type="common">Inshore hagfish</name>
    <dbReference type="NCBI Taxonomy" id="7764"/>
    <lineage>
        <taxon>Eukaryota</taxon>
        <taxon>Metazoa</taxon>
        <taxon>Chordata</taxon>
        <taxon>Craniata</taxon>
        <taxon>Vertebrata</taxon>
        <taxon>Cyclostomata</taxon>
        <taxon>Myxini</taxon>
        <taxon>Myxiniformes</taxon>
        <taxon>Myxinidae</taxon>
        <taxon>Eptatretinae</taxon>
        <taxon>Eptatretus</taxon>
    </lineage>
</organism>
<keyword evidence="7" id="KW-0479">Metal-binding</keyword>
<comment type="subcellular location">
    <subcellularLocation>
        <location evidence="2">Endomembrane system</location>
        <topology evidence="2">Multi-pass membrane protein</topology>
    </subcellularLocation>
</comment>
<evidence type="ECO:0000256" key="2">
    <source>
        <dbReference type="ARBA" id="ARBA00004127"/>
    </source>
</evidence>
<dbReference type="AlphaFoldDB" id="A0A8C4R558"/>
<sequence length="197" mass="20798">MPRRRSALGLGADVKGCGCCGRCRLFFGDLKALLLKRPASAASDPGTADGEDDAAQAAVATAAALLAATTSLATMVAASEASGAAEESVLCGQGADAESLASGNTGTRTPLCRICFQGPEKEELLNPCRCNGSVRWTHQPCLLTWISERGSWSCELCYYKYHVRPVSTKHPAQVLKPSSFYSLHAAPLEAILTVCYR</sequence>
<evidence type="ECO:0000256" key="3">
    <source>
        <dbReference type="ARBA" id="ARBA00004906"/>
    </source>
</evidence>
<name>A0A8C4R558_EPTBU</name>
<evidence type="ECO:0000256" key="9">
    <source>
        <dbReference type="ARBA" id="ARBA00022786"/>
    </source>
</evidence>
<reference evidence="14" key="1">
    <citation type="submission" date="2025-08" db="UniProtKB">
        <authorList>
            <consortium name="Ensembl"/>
        </authorList>
    </citation>
    <scope>IDENTIFICATION</scope>
</reference>
<dbReference type="GO" id="GO:0061630">
    <property type="term" value="F:ubiquitin protein ligase activity"/>
    <property type="evidence" value="ECO:0007669"/>
    <property type="project" value="UniProtKB-EC"/>
</dbReference>
<proteinExistence type="predicted"/>
<evidence type="ECO:0000256" key="8">
    <source>
        <dbReference type="ARBA" id="ARBA00022771"/>
    </source>
</evidence>
<evidence type="ECO:0000256" key="10">
    <source>
        <dbReference type="ARBA" id="ARBA00022833"/>
    </source>
</evidence>
<dbReference type="GeneTree" id="ENSGT00940000158179"/>
<evidence type="ECO:0000256" key="5">
    <source>
        <dbReference type="ARBA" id="ARBA00022679"/>
    </source>
</evidence>
<keyword evidence="8" id="KW-0863">Zinc-finger</keyword>
<dbReference type="Proteomes" id="UP000694388">
    <property type="component" value="Unplaced"/>
</dbReference>
<evidence type="ECO:0000256" key="12">
    <source>
        <dbReference type="ARBA" id="ARBA00023136"/>
    </source>
</evidence>
<evidence type="ECO:0000256" key="6">
    <source>
        <dbReference type="ARBA" id="ARBA00022692"/>
    </source>
</evidence>
<reference evidence="14" key="2">
    <citation type="submission" date="2025-09" db="UniProtKB">
        <authorList>
            <consortium name="Ensembl"/>
        </authorList>
    </citation>
    <scope>IDENTIFICATION</scope>
</reference>
<keyword evidence="15" id="KW-1185">Reference proteome</keyword>
<dbReference type="PANTHER" id="PTHR46053:SF2">
    <property type="entry name" value="RING-TYPE E3 UBIQUITIN TRANSFERASE"/>
    <property type="match status" value="1"/>
</dbReference>
<protein>
    <recommendedName>
        <fullName evidence="4">RING-type E3 ubiquitin transferase</fullName>
        <ecNumber evidence="4">2.3.2.27</ecNumber>
    </recommendedName>
</protein>
<comment type="catalytic activity">
    <reaction evidence="1">
        <text>S-ubiquitinyl-[E2 ubiquitin-conjugating enzyme]-L-cysteine + [acceptor protein]-L-lysine = [E2 ubiquitin-conjugating enzyme]-L-cysteine + N(6)-ubiquitinyl-[acceptor protein]-L-lysine.</text>
        <dbReference type="EC" id="2.3.2.27"/>
    </reaction>
</comment>
<dbReference type="InterPro" id="IPR013083">
    <property type="entry name" value="Znf_RING/FYVE/PHD"/>
</dbReference>
<dbReference type="InterPro" id="IPR011016">
    <property type="entry name" value="Znf_RING-CH"/>
</dbReference>
<keyword evidence="9" id="KW-0833">Ubl conjugation pathway</keyword>
<dbReference type="EC" id="2.3.2.27" evidence="4"/>
<evidence type="ECO:0000256" key="7">
    <source>
        <dbReference type="ARBA" id="ARBA00022723"/>
    </source>
</evidence>
<keyword evidence="5" id="KW-0808">Transferase</keyword>
<dbReference type="Gene3D" id="3.30.40.10">
    <property type="entry name" value="Zinc/RING finger domain, C3HC4 (zinc finger)"/>
    <property type="match status" value="1"/>
</dbReference>
<evidence type="ECO:0000256" key="11">
    <source>
        <dbReference type="ARBA" id="ARBA00022989"/>
    </source>
</evidence>
<accession>A0A8C4R558</accession>
<evidence type="ECO:0000256" key="1">
    <source>
        <dbReference type="ARBA" id="ARBA00000900"/>
    </source>
</evidence>
<keyword evidence="6" id="KW-0812">Transmembrane</keyword>
<evidence type="ECO:0000313" key="14">
    <source>
        <dbReference type="Ensembl" id="ENSEBUP00000024504.1"/>
    </source>
</evidence>
<feature type="domain" description="RING-CH-type" evidence="13">
    <location>
        <begin position="104"/>
        <end position="164"/>
    </location>
</feature>
<dbReference type="PROSITE" id="PS51292">
    <property type="entry name" value="ZF_RING_CH"/>
    <property type="match status" value="1"/>
</dbReference>
<dbReference type="GO" id="GO:0012505">
    <property type="term" value="C:endomembrane system"/>
    <property type="evidence" value="ECO:0007669"/>
    <property type="project" value="UniProtKB-SubCell"/>
</dbReference>
<dbReference type="UniPathway" id="UPA00143"/>
<dbReference type="SMART" id="SM00744">
    <property type="entry name" value="RINGv"/>
    <property type="match status" value="1"/>
</dbReference>
<dbReference type="PANTHER" id="PTHR46053">
    <property type="entry name" value="E3 UBIQUITIN-PROTEIN LIGASE MARCH4-LIKE"/>
    <property type="match status" value="1"/>
</dbReference>